<accession>A0ACC2YGY9</accession>
<dbReference type="EMBL" id="JAPDRP010000031">
    <property type="protein sequence ID" value="KAJ9634639.1"/>
    <property type="molecule type" value="Genomic_DNA"/>
</dbReference>
<organism evidence="1 2">
    <name type="scientific">Coniosporium tulheliwenetii</name>
    <dbReference type="NCBI Taxonomy" id="3383036"/>
    <lineage>
        <taxon>Eukaryota</taxon>
        <taxon>Fungi</taxon>
        <taxon>Dikarya</taxon>
        <taxon>Ascomycota</taxon>
        <taxon>Pezizomycotina</taxon>
        <taxon>Dothideomycetes</taxon>
        <taxon>Dothideomycetes incertae sedis</taxon>
        <taxon>Coniosporium</taxon>
    </lineage>
</organism>
<sequence>MAFEFQQQIQPCRQNWQAWSDYQFYDTQLPYPGRKPTHSITRSTFNLAATSRQIQSEIGDRFYEKNTFDFNHNMKDLVPFIECLEARGKVQSLQRIVFSFPTADPRVSYERHRNWTSKQVTQVYLEQLLRDATGSVSDSVKISLAHTSTSSPVAQRVTLTQPTQITITKKRHEQRWDLDLPEIGATRLVRQAPMMRLLN</sequence>
<proteinExistence type="predicted"/>
<evidence type="ECO:0000313" key="2">
    <source>
        <dbReference type="Proteomes" id="UP001172680"/>
    </source>
</evidence>
<name>A0ACC2YGY9_9PEZI</name>
<reference evidence="1" key="1">
    <citation type="submission" date="2022-10" db="EMBL/GenBank/DDBJ databases">
        <title>Culturing micro-colonial fungi from biological soil crusts in the Mojave desert and describing Neophaeococcomyces mojavensis, and introducing the new genera and species Taxawa tesnikishii.</title>
        <authorList>
            <person name="Kurbessoian T."/>
            <person name="Stajich J.E."/>
        </authorList>
    </citation>
    <scope>NUCLEOTIDE SEQUENCE</scope>
    <source>
        <strain evidence="1">JES_115</strain>
    </source>
</reference>
<keyword evidence="2" id="KW-1185">Reference proteome</keyword>
<protein>
    <submittedName>
        <fullName evidence="1">Uncharacterized protein</fullName>
    </submittedName>
</protein>
<gene>
    <name evidence="1" type="ORF">H2199_008924</name>
</gene>
<dbReference type="Proteomes" id="UP001172680">
    <property type="component" value="Unassembled WGS sequence"/>
</dbReference>
<comment type="caution">
    <text evidence="1">The sequence shown here is derived from an EMBL/GenBank/DDBJ whole genome shotgun (WGS) entry which is preliminary data.</text>
</comment>
<evidence type="ECO:0000313" key="1">
    <source>
        <dbReference type="EMBL" id="KAJ9634639.1"/>
    </source>
</evidence>